<comment type="subcellular location">
    <subcellularLocation>
        <location evidence="2">Cytoplasm</location>
    </subcellularLocation>
    <subcellularLocation>
        <location evidence="1">Nucleus</location>
    </subcellularLocation>
</comment>
<evidence type="ECO:0000256" key="3">
    <source>
        <dbReference type="ARBA" id="ARBA00006678"/>
    </source>
</evidence>
<evidence type="ECO:0000256" key="5">
    <source>
        <dbReference type="ARBA" id="ARBA00022552"/>
    </source>
</evidence>
<sequence>MSLQDRRRVLGPADAQPLRLDSPLKLHDSKNGWFVQQSVDKTVPGSCYVELNSNVKILATVSGPKPPKSANSTFLPTAVVQSHVRLFPYSETSNTNTDTIRVPGPMDMDALQLADLLDTALPPSIRLELYPKSYIYVNIDVILAGQQAPVALQISGAAAAASITAASLALLDAGIELLDISCDTQLHEIVIAYMASLDDITAMN</sequence>
<keyword evidence="11" id="KW-1185">Reference proteome</keyword>
<feature type="domain" description="Exoribonuclease phosphorolytic" evidence="9">
    <location>
        <begin position="36"/>
        <end position="176"/>
    </location>
</feature>
<protein>
    <recommendedName>
        <fullName evidence="9">Exoribonuclease phosphorolytic domain-containing protein</fullName>
    </recommendedName>
</protein>
<organism evidence="10 11">
    <name type="scientific">Tortispora caseinolytica NRRL Y-17796</name>
    <dbReference type="NCBI Taxonomy" id="767744"/>
    <lineage>
        <taxon>Eukaryota</taxon>
        <taxon>Fungi</taxon>
        <taxon>Dikarya</taxon>
        <taxon>Ascomycota</taxon>
        <taxon>Saccharomycotina</taxon>
        <taxon>Trigonopsidomycetes</taxon>
        <taxon>Trigonopsidales</taxon>
        <taxon>Trigonopsidaceae</taxon>
        <taxon>Tortispora</taxon>
    </lineage>
</organism>
<dbReference type="GO" id="GO:0000177">
    <property type="term" value="C:cytoplasmic exosome (RNase complex)"/>
    <property type="evidence" value="ECO:0007669"/>
    <property type="project" value="UniProtKB-ARBA"/>
</dbReference>
<evidence type="ECO:0000256" key="4">
    <source>
        <dbReference type="ARBA" id="ARBA00022490"/>
    </source>
</evidence>
<keyword evidence="5" id="KW-0698">rRNA processing</keyword>
<dbReference type="InterPro" id="IPR027408">
    <property type="entry name" value="PNPase/RNase_PH_dom_sf"/>
</dbReference>
<evidence type="ECO:0000313" key="10">
    <source>
        <dbReference type="EMBL" id="ODV88902.1"/>
    </source>
</evidence>
<dbReference type="GO" id="GO:0003723">
    <property type="term" value="F:RNA binding"/>
    <property type="evidence" value="ECO:0007669"/>
    <property type="project" value="UniProtKB-KW"/>
</dbReference>
<dbReference type="InterPro" id="IPR020568">
    <property type="entry name" value="Ribosomal_Su5_D2-typ_SF"/>
</dbReference>
<keyword evidence="4" id="KW-0963">Cytoplasm</keyword>
<evidence type="ECO:0000313" key="11">
    <source>
        <dbReference type="Proteomes" id="UP000095023"/>
    </source>
</evidence>
<dbReference type="GO" id="GO:0016075">
    <property type="term" value="P:rRNA catabolic process"/>
    <property type="evidence" value="ECO:0007669"/>
    <property type="project" value="TreeGrafter"/>
</dbReference>
<dbReference type="GO" id="GO:0071028">
    <property type="term" value="P:nuclear mRNA surveillance"/>
    <property type="evidence" value="ECO:0007669"/>
    <property type="project" value="TreeGrafter"/>
</dbReference>
<keyword evidence="7" id="KW-0694">RNA-binding</keyword>
<dbReference type="InterPro" id="IPR050080">
    <property type="entry name" value="RNase_PH"/>
</dbReference>
<dbReference type="GO" id="GO:0071038">
    <property type="term" value="P:TRAMP-dependent tRNA surveillance pathway"/>
    <property type="evidence" value="ECO:0007669"/>
    <property type="project" value="UniProtKB-ARBA"/>
</dbReference>
<evidence type="ECO:0000256" key="7">
    <source>
        <dbReference type="ARBA" id="ARBA00022884"/>
    </source>
</evidence>
<dbReference type="Gene3D" id="3.30.230.70">
    <property type="entry name" value="GHMP Kinase, N-terminal domain"/>
    <property type="match status" value="1"/>
</dbReference>
<dbReference type="GO" id="GO:0000467">
    <property type="term" value="P:exonucleolytic trimming to generate mature 3'-end of 5.8S rRNA from tricistronic rRNA transcript (SSU-rRNA, 5.8S rRNA, LSU-rRNA)"/>
    <property type="evidence" value="ECO:0007669"/>
    <property type="project" value="UniProtKB-ARBA"/>
</dbReference>
<dbReference type="SUPFAM" id="SSF54211">
    <property type="entry name" value="Ribosomal protein S5 domain 2-like"/>
    <property type="match status" value="1"/>
</dbReference>
<keyword evidence="8" id="KW-0539">Nucleus</keyword>
<dbReference type="InterPro" id="IPR001247">
    <property type="entry name" value="ExoRNase_PH_dom1"/>
</dbReference>
<keyword evidence="6" id="KW-0271">Exosome</keyword>
<gene>
    <name evidence="10" type="ORF">CANCADRAFT_45387</name>
</gene>
<dbReference type="GO" id="GO:0071051">
    <property type="term" value="P:poly(A)-dependent snoRNA 3'-end processing"/>
    <property type="evidence" value="ECO:0007669"/>
    <property type="project" value="TreeGrafter"/>
</dbReference>
<accession>A0A1E4TAW5</accession>
<dbReference type="OrthoDB" id="2504340at2759"/>
<dbReference type="GO" id="GO:0005730">
    <property type="term" value="C:nucleolus"/>
    <property type="evidence" value="ECO:0007669"/>
    <property type="project" value="UniProtKB-ARBA"/>
</dbReference>
<evidence type="ECO:0000256" key="1">
    <source>
        <dbReference type="ARBA" id="ARBA00004123"/>
    </source>
</evidence>
<comment type="similarity">
    <text evidence="3">Belongs to the RNase PH family.</text>
</comment>
<dbReference type="EMBL" id="KV453843">
    <property type="protein sequence ID" value="ODV88902.1"/>
    <property type="molecule type" value="Genomic_DNA"/>
</dbReference>
<dbReference type="Proteomes" id="UP000095023">
    <property type="component" value="Unassembled WGS sequence"/>
</dbReference>
<name>A0A1E4TAW5_9ASCO</name>
<evidence type="ECO:0000256" key="2">
    <source>
        <dbReference type="ARBA" id="ARBA00004496"/>
    </source>
</evidence>
<evidence type="ECO:0000256" key="6">
    <source>
        <dbReference type="ARBA" id="ARBA00022835"/>
    </source>
</evidence>
<dbReference type="GO" id="GO:0034475">
    <property type="term" value="P:U4 snRNA 3'-end processing"/>
    <property type="evidence" value="ECO:0007669"/>
    <property type="project" value="TreeGrafter"/>
</dbReference>
<evidence type="ECO:0000259" key="9">
    <source>
        <dbReference type="Pfam" id="PF01138"/>
    </source>
</evidence>
<evidence type="ECO:0000256" key="8">
    <source>
        <dbReference type="ARBA" id="ARBA00023242"/>
    </source>
</evidence>
<dbReference type="GO" id="GO:0000176">
    <property type="term" value="C:nuclear exosome (RNase complex)"/>
    <property type="evidence" value="ECO:0007669"/>
    <property type="project" value="TreeGrafter"/>
</dbReference>
<dbReference type="Pfam" id="PF01138">
    <property type="entry name" value="RNase_PH"/>
    <property type="match status" value="1"/>
</dbReference>
<dbReference type="PANTHER" id="PTHR11953:SF2">
    <property type="entry name" value="EXOSOME COMPLEX COMPONENT MTR3"/>
    <property type="match status" value="1"/>
</dbReference>
<reference evidence="11" key="1">
    <citation type="submission" date="2016-02" db="EMBL/GenBank/DDBJ databases">
        <title>Comparative genomics of biotechnologically important yeasts.</title>
        <authorList>
            <consortium name="DOE Joint Genome Institute"/>
            <person name="Riley R."/>
            <person name="Haridas S."/>
            <person name="Wolfe K.H."/>
            <person name="Lopes M.R."/>
            <person name="Hittinger C.T."/>
            <person name="Goker M."/>
            <person name="Salamov A."/>
            <person name="Wisecaver J."/>
            <person name="Long T.M."/>
            <person name="Aerts A.L."/>
            <person name="Barry K."/>
            <person name="Choi C."/>
            <person name="Clum A."/>
            <person name="Coughlan A.Y."/>
            <person name="Deshpande S."/>
            <person name="Douglass A.P."/>
            <person name="Hanson S.J."/>
            <person name="Klenk H.-P."/>
            <person name="Labutti K."/>
            <person name="Lapidus A."/>
            <person name="Lindquist E."/>
            <person name="Lipzen A."/>
            <person name="Meier-Kolthoff J.P."/>
            <person name="Ohm R.A."/>
            <person name="Otillar R.P."/>
            <person name="Pangilinan J."/>
            <person name="Peng Y."/>
            <person name="Rokas A."/>
            <person name="Rosa C.A."/>
            <person name="Scheuner C."/>
            <person name="Sibirny A.A."/>
            <person name="Slot J.C."/>
            <person name="Stielow J.B."/>
            <person name="Sun H."/>
            <person name="Kurtzman C.P."/>
            <person name="Blackwell M."/>
            <person name="Jeffries T.W."/>
            <person name="Grigoriev I.V."/>
        </authorList>
    </citation>
    <scope>NUCLEOTIDE SEQUENCE [LARGE SCALE GENOMIC DNA]</scope>
    <source>
        <strain evidence="11">NRRL Y-17796</strain>
    </source>
</reference>
<dbReference type="AlphaFoldDB" id="A0A1E4TAW5"/>
<proteinExistence type="inferred from homology"/>
<dbReference type="PANTHER" id="PTHR11953">
    <property type="entry name" value="EXOSOME COMPLEX COMPONENT"/>
    <property type="match status" value="1"/>
</dbReference>